<comment type="caution">
    <text evidence="2">The sequence shown here is derived from an EMBL/GenBank/DDBJ whole genome shotgun (WGS) entry which is preliminary data.</text>
</comment>
<organism evidence="2 3">
    <name type="scientific">Panicum virgatum</name>
    <name type="common">Blackwell switchgrass</name>
    <dbReference type="NCBI Taxonomy" id="38727"/>
    <lineage>
        <taxon>Eukaryota</taxon>
        <taxon>Viridiplantae</taxon>
        <taxon>Streptophyta</taxon>
        <taxon>Embryophyta</taxon>
        <taxon>Tracheophyta</taxon>
        <taxon>Spermatophyta</taxon>
        <taxon>Magnoliopsida</taxon>
        <taxon>Liliopsida</taxon>
        <taxon>Poales</taxon>
        <taxon>Poaceae</taxon>
        <taxon>PACMAD clade</taxon>
        <taxon>Panicoideae</taxon>
        <taxon>Panicodae</taxon>
        <taxon>Paniceae</taxon>
        <taxon>Panicinae</taxon>
        <taxon>Panicum</taxon>
        <taxon>Panicum sect. Hiantes</taxon>
    </lineage>
</organism>
<keyword evidence="3" id="KW-1185">Reference proteome</keyword>
<accession>A0A8T0MGR8</accession>
<reference evidence="2" key="1">
    <citation type="submission" date="2020-05" db="EMBL/GenBank/DDBJ databases">
        <title>WGS assembly of Panicum virgatum.</title>
        <authorList>
            <person name="Lovell J.T."/>
            <person name="Jenkins J."/>
            <person name="Shu S."/>
            <person name="Juenger T.E."/>
            <person name="Schmutz J."/>
        </authorList>
    </citation>
    <scope>NUCLEOTIDE SEQUENCE</scope>
    <source>
        <strain evidence="2">AP13</strain>
    </source>
</reference>
<gene>
    <name evidence="2" type="ORF">PVAP13_9NG066210</name>
</gene>
<dbReference type="AlphaFoldDB" id="A0A8T0MGR8"/>
<dbReference type="EMBL" id="CM029054">
    <property type="protein sequence ID" value="KAG2534459.1"/>
    <property type="molecule type" value="Genomic_DNA"/>
</dbReference>
<dbReference type="Proteomes" id="UP000823388">
    <property type="component" value="Chromosome 9N"/>
</dbReference>
<proteinExistence type="predicted"/>
<evidence type="ECO:0000256" key="1">
    <source>
        <dbReference type="SAM" id="MobiDB-lite"/>
    </source>
</evidence>
<feature type="compositionally biased region" description="Low complexity" evidence="1">
    <location>
        <begin position="20"/>
        <end position="40"/>
    </location>
</feature>
<evidence type="ECO:0000313" key="2">
    <source>
        <dbReference type="EMBL" id="KAG2534459.1"/>
    </source>
</evidence>
<evidence type="ECO:0000313" key="3">
    <source>
        <dbReference type="Proteomes" id="UP000823388"/>
    </source>
</evidence>
<name>A0A8T0MGR8_PANVG</name>
<sequence>MQQAAHAATPLHLLQPPPASRAAAQARAQGARRPSPQAQRLCSSAARPTRTSGRALRPRAPRALCSLAPCACFRAGAAAFRAAGCTPAGPTRPRPCTCCSLCWPAAQLRRPERKALGVPAPRLSGLLLGRTAHAHTRPRLAPAHAARLVLARAVRLLPRRRSPLRDEPAEVELGIWPVDWGM</sequence>
<feature type="region of interest" description="Disordered" evidence="1">
    <location>
        <begin position="1"/>
        <end position="56"/>
    </location>
</feature>
<protein>
    <submittedName>
        <fullName evidence="2">Uncharacterized protein</fullName>
    </submittedName>
</protein>